<dbReference type="EMBL" id="RXGB01001165">
    <property type="protein sequence ID" value="TMW99983.1"/>
    <property type="molecule type" value="Genomic_DNA"/>
</dbReference>
<gene>
    <name evidence="3" type="ORF">EJD97_001560</name>
</gene>
<evidence type="ECO:0000256" key="2">
    <source>
        <dbReference type="SAM" id="Phobius"/>
    </source>
</evidence>
<feature type="region of interest" description="Disordered" evidence="1">
    <location>
        <begin position="1"/>
        <end position="76"/>
    </location>
</feature>
<feature type="compositionally biased region" description="Pro residues" evidence="1">
    <location>
        <begin position="10"/>
        <end position="32"/>
    </location>
</feature>
<organism evidence="3">
    <name type="scientific">Solanum chilense</name>
    <name type="common">Tomato</name>
    <name type="synonym">Lycopersicon chilense</name>
    <dbReference type="NCBI Taxonomy" id="4083"/>
    <lineage>
        <taxon>Eukaryota</taxon>
        <taxon>Viridiplantae</taxon>
        <taxon>Streptophyta</taxon>
        <taxon>Embryophyta</taxon>
        <taxon>Tracheophyta</taxon>
        <taxon>Spermatophyta</taxon>
        <taxon>Magnoliopsida</taxon>
        <taxon>eudicotyledons</taxon>
        <taxon>Gunneridae</taxon>
        <taxon>Pentapetalae</taxon>
        <taxon>asterids</taxon>
        <taxon>lamiids</taxon>
        <taxon>Solanales</taxon>
        <taxon>Solanaceae</taxon>
        <taxon>Solanoideae</taxon>
        <taxon>Solaneae</taxon>
        <taxon>Solanum</taxon>
        <taxon>Solanum subgen. Lycopersicon</taxon>
    </lineage>
</organism>
<keyword evidence="2" id="KW-0472">Membrane</keyword>
<accession>A0A6N2C5M0</accession>
<evidence type="ECO:0000256" key="1">
    <source>
        <dbReference type="SAM" id="MobiDB-lite"/>
    </source>
</evidence>
<protein>
    <submittedName>
        <fullName evidence="3">Uncharacterized protein</fullName>
    </submittedName>
</protein>
<keyword evidence="2" id="KW-1133">Transmembrane helix</keyword>
<keyword evidence="2" id="KW-0812">Transmembrane</keyword>
<proteinExistence type="predicted"/>
<dbReference type="AlphaFoldDB" id="A0A6N2C5M0"/>
<reference evidence="3" key="1">
    <citation type="submission" date="2019-05" db="EMBL/GenBank/DDBJ databases">
        <title>The de novo reference genome and transcriptome assemblies of the wild tomato species Solanum chilense.</title>
        <authorList>
            <person name="Stam R."/>
            <person name="Nosenko T."/>
            <person name="Hoerger A.C."/>
            <person name="Stephan W."/>
            <person name="Seidel M.A."/>
            <person name="Kuhn J.M.M."/>
            <person name="Haberer G."/>
            <person name="Tellier A."/>
        </authorList>
    </citation>
    <scope>NUCLEOTIDE SEQUENCE</scope>
    <source>
        <tissue evidence="3">Mature leaves</tissue>
    </source>
</reference>
<feature type="compositionally biased region" description="Basic and acidic residues" evidence="1">
    <location>
        <begin position="65"/>
        <end position="76"/>
    </location>
</feature>
<feature type="compositionally biased region" description="Pro residues" evidence="1">
    <location>
        <begin position="41"/>
        <end position="51"/>
    </location>
</feature>
<comment type="caution">
    <text evidence="3">The sequence shown here is derived from an EMBL/GenBank/DDBJ whole genome shotgun (WGS) entry which is preliminary data.</text>
</comment>
<feature type="transmembrane region" description="Helical" evidence="2">
    <location>
        <begin position="108"/>
        <end position="129"/>
    </location>
</feature>
<evidence type="ECO:0000313" key="3">
    <source>
        <dbReference type="EMBL" id="TMW99983.1"/>
    </source>
</evidence>
<name>A0A6N2C5M0_SOLCI</name>
<sequence length="130" mass="14613">MSYQHVHEGPYPPPGYAPPPPGPEGYPPPGQPEPFGYYGEAPPPPPPPGPPSYQGYFNDQYPPPDHIHHDQQPDHHSSGCCSFLKGWIYRSTLRMVGQFSISRRKFGYSLLLLFVGAVLQLPLICWMPRF</sequence>